<keyword evidence="2" id="KW-0238">DNA-binding</keyword>
<organism evidence="6 7">
    <name type="scientific">Fictibacillus terranigra</name>
    <dbReference type="NCBI Taxonomy" id="3058424"/>
    <lineage>
        <taxon>Bacteria</taxon>
        <taxon>Bacillati</taxon>
        <taxon>Bacillota</taxon>
        <taxon>Bacilli</taxon>
        <taxon>Bacillales</taxon>
        <taxon>Fictibacillaceae</taxon>
        <taxon>Fictibacillus</taxon>
    </lineage>
</organism>
<evidence type="ECO:0000313" key="7">
    <source>
        <dbReference type="Proteomes" id="UP001168694"/>
    </source>
</evidence>
<evidence type="ECO:0000259" key="4">
    <source>
        <dbReference type="PROSITE" id="PS51071"/>
    </source>
</evidence>
<dbReference type="Pfam" id="PF01418">
    <property type="entry name" value="HTH_6"/>
    <property type="match status" value="1"/>
</dbReference>
<evidence type="ECO:0000259" key="5">
    <source>
        <dbReference type="PROSITE" id="PS51464"/>
    </source>
</evidence>
<keyword evidence="3" id="KW-0804">Transcription</keyword>
<gene>
    <name evidence="6" type="ORF">QYF49_20420</name>
</gene>
<dbReference type="InterPro" id="IPR036388">
    <property type="entry name" value="WH-like_DNA-bd_sf"/>
</dbReference>
<dbReference type="Gene3D" id="1.10.10.10">
    <property type="entry name" value="Winged helix-like DNA-binding domain superfamily/Winged helix DNA-binding domain"/>
    <property type="match status" value="1"/>
</dbReference>
<dbReference type="Proteomes" id="UP001168694">
    <property type="component" value="Unassembled WGS sequence"/>
</dbReference>
<dbReference type="SUPFAM" id="SSF53697">
    <property type="entry name" value="SIS domain"/>
    <property type="match status" value="1"/>
</dbReference>
<evidence type="ECO:0000256" key="3">
    <source>
        <dbReference type="ARBA" id="ARBA00023163"/>
    </source>
</evidence>
<comment type="caution">
    <text evidence="6">The sequence shown here is derived from an EMBL/GenBank/DDBJ whole genome shotgun (WGS) entry which is preliminary data.</text>
</comment>
<keyword evidence="1" id="KW-0805">Transcription regulation</keyword>
<dbReference type="CDD" id="cd05013">
    <property type="entry name" value="SIS_RpiR"/>
    <property type="match status" value="1"/>
</dbReference>
<evidence type="ECO:0000313" key="6">
    <source>
        <dbReference type="EMBL" id="MDN4075331.1"/>
    </source>
</evidence>
<keyword evidence="7" id="KW-1185">Reference proteome</keyword>
<dbReference type="PROSITE" id="PS51464">
    <property type="entry name" value="SIS"/>
    <property type="match status" value="1"/>
</dbReference>
<evidence type="ECO:0000256" key="2">
    <source>
        <dbReference type="ARBA" id="ARBA00023125"/>
    </source>
</evidence>
<dbReference type="Pfam" id="PF01380">
    <property type="entry name" value="SIS"/>
    <property type="match status" value="1"/>
</dbReference>
<sequence>MEPINEVIRKNFNTLTNRQKMVAQFILEHPQHIAFQKAKEVGELTKTSETTVIRLCYALGYKGFTHLQKEIQSNLLDKGQTDPLEKYRVSTGALSQNTVDLIHHIKEQEIAFIEKNLDALDSNLVQKVIEAILYSKKRCIVGLRSSYAAANWLAFSLNIVKGNTHLYRGEIDDAISLISDMDKEGLVIAFSFPRYAQETISFVKAAKKKGAKIIAITDNELSPLGLFADLLIKVYTPSPTGLNGMATMFSLLNVIVSGVASSKWEEVHNRINDYEQTSEQFFPFFKQETH</sequence>
<dbReference type="InterPro" id="IPR035472">
    <property type="entry name" value="RpiR-like_SIS"/>
</dbReference>
<dbReference type="EMBL" id="JAUHLN010000005">
    <property type="protein sequence ID" value="MDN4075331.1"/>
    <property type="molecule type" value="Genomic_DNA"/>
</dbReference>
<protein>
    <submittedName>
        <fullName evidence="6">MurR/RpiR family transcriptional regulator</fullName>
    </submittedName>
</protein>
<dbReference type="InterPro" id="IPR001347">
    <property type="entry name" value="SIS_dom"/>
</dbReference>
<evidence type="ECO:0000256" key="1">
    <source>
        <dbReference type="ARBA" id="ARBA00023015"/>
    </source>
</evidence>
<name>A0ABT8EBN3_9BACL</name>
<reference evidence="6" key="1">
    <citation type="submission" date="2023-06" db="EMBL/GenBank/DDBJ databases">
        <title>Draft Genome Sequences of Representative Paenibacillus Polymyxa, Bacillus cereus, Fictibacillus sp., and Brevibacillus agri Strains Isolated from Amazonian Dark Earth.</title>
        <authorList>
            <person name="Pellegrinetti T.A."/>
            <person name="Cunha I.C.M."/>
            <person name="Chaves M.G."/>
            <person name="Freitas A.S."/>
            <person name="Silva A.V.R."/>
            <person name="Tsai S.M."/>
            <person name="Mendes L.W."/>
        </authorList>
    </citation>
    <scope>NUCLEOTIDE SEQUENCE</scope>
    <source>
        <strain evidence="6">CENA-BCM004</strain>
    </source>
</reference>
<dbReference type="InterPro" id="IPR046348">
    <property type="entry name" value="SIS_dom_sf"/>
</dbReference>
<dbReference type="SUPFAM" id="SSF46689">
    <property type="entry name" value="Homeodomain-like"/>
    <property type="match status" value="1"/>
</dbReference>
<dbReference type="InterPro" id="IPR047640">
    <property type="entry name" value="RpiR-like"/>
</dbReference>
<dbReference type="PROSITE" id="PS51071">
    <property type="entry name" value="HTH_RPIR"/>
    <property type="match status" value="1"/>
</dbReference>
<feature type="domain" description="HTH rpiR-type" evidence="4">
    <location>
        <begin position="2"/>
        <end position="78"/>
    </location>
</feature>
<accession>A0ABT8EBN3</accession>
<dbReference type="RefSeq" id="WP_290401445.1">
    <property type="nucleotide sequence ID" value="NZ_JAUHLN010000005.1"/>
</dbReference>
<dbReference type="PANTHER" id="PTHR30514">
    <property type="entry name" value="GLUCOKINASE"/>
    <property type="match status" value="1"/>
</dbReference>
<dbReference type="InterPro" id="IPR000281">
    <property type="entry name" value="HTH_RpiR"/>
</dbReference>
<dbReference type="Gene3D" id="3.40.50.10490">
    <property type="entry name" value="Glucose-6-phosphate isomerase like protein, domain 1"/>
    <property type="match status" value="1"/>
</dbReference>
<dbReference type="InterPro" id="IPR009057">
    <property type="entry name" value="Homeodomain-like_sf"/>
</dbReference>
<feature type="domain" description="SIS" evidence="5">
    <location>
        <begin position="128"/>
        <end position="265"/>
    </location>
</feature>
<proteinExistence type="predicted"/>
<dbReference type="PANTHER" id="PTHR30514:SF18">
    <property type="entry name" value="RPIR-FAMILY TRANSCRIPTIONAL REGULATOR"/>
    <property type="match status" value="1"/>
</dbReference>